<gene>
    <name evidence="9" type="ORF">HME7025_02558</name>
</gene>
<keyword evidence="6 7" id="KW-0472">Membrane</keyword>
<feature type="transmembrane region" description="Helical" evidence="7">
    <location>
        <begin position="51"/>
        <end position="70"/>
    </location>
</feature>
<evidence type="ECO:0000256" key="7">
    <source>
        <dbReference type="SAM" id="Phobius"/>
    </source>
</evidence>
<dbReference type="CDD" id="cd17325">
    <property type="entry name" value="MFS_MdtG_SLC18_like"/>
    <property type="match status" value="1"/>
</dbReference>
<feature type="transmembrane region" description="Helical" evidence="7">
    <location>
        <begin position="289"/>
        <end position="307"/>
    </location>
</feature>
<sequence length="435" mass="48448">MKQVKLGLRENWKQFSLLVLINAFVGGMVGLERSILPKLAEEEFALAAKTAILSFIIVFGVVKALSNYFAGSLANRMGRKNLLVIGWIMAIPIPFLLIYAPNWNWVILANVFLGINQGLAWSSTVVMKIDLVGDKQRGLAMGINESAGYLAVALFAFLSGYLANQFGLRPYPFYLGIVLVILGLLGSYFFIQDTRQHVIQEEQHNRIPRLKNIFLETTWKNRNLGSVTQAGLINNLNDGMVWGILPILLASKNFRLQEIGLITAIYPAIWGLGQLLTGKMSDKFCKKDMLFVGMLLQGIALMLLIWAETSFEFMGISALLGWGTAMVYPTFLATLAENTHPLDRAKSMGIFRLWRDLGYAIGALMTGILADYFGILFAIIFIGLLTCLSAIIIKIRMRCGEGDSVKIWDWIIGKEVKSTCTHSHLIVQPLEKLAF</sequence>
<evidence type="ECO:0000256" key="4">
    <source>
        <dbReference type="ARBA" id="ARBA00022692"/>
    </source>
</evidence>
<dbReference type="Pfam" id="PF07690">
    <property type="entry name" value="MFS_1"/>
    <property type="match status" value="2"/>
</dbReference>
<evidence type="ECO:0000313" key="10">
    <source>
        <dbReference type="Proteomes" id="UP000245468"/>
    </source>
</evidence>
<dbReference type="InterPro" id="IPR036259">
    <property type="entry name" value="MFS_trans_sf"/>
</dbReference>
<dbReference type="PANTHER" id="PTHR23517">
    <property type="entry name" value="RESISTANCE PROTEIN MDTM, PUTATIVE-RELATED-RELATED"/>
    <property type="match status" value="1"/>
</dbReference>
<dbReference type="RefSeq" id="WP_109324647.1">
    <property type="nucleotide sequence ID" value="NZ_CP029346.1"/>
</dbReference>
<organism evidence="9 10">
    <name type="scientific">Aquirufa nivalisilvae</name>
    <dbReference type="NCBI Taxonomy" id="2516557"/>
    <lineage>
        <taxon>Bacteria</taxon>
        <taxon>Pseudomonadati</taxon>
        <taxon>Bacteroidota</taxon>
        <taxon>Cytophagia</taxon>
        <taxon>Cytophagales</taxon>
        <taxon>Flectobacillaceae</taxon>
        <taxon>Aquirufa</taxon>
    </lineage>
</organism>
<evidence type="ECO:0000256" key="3">
    <source>
        <dbReference type="ARBA" id="ARBA00022475"/>
    </source>
</evidence>
<dbReference type="GO" id="GO:0022857">
    <property type="term" value="F:transmembrane transporter activity"/>
    <property type="evidence" value="ECO:0007669"/>
    <property type="project" value="InterPro"/>
</dbReference>
<feature type="domain" description="Major facilitator superfamily (MFS) profile" evidence="8">
    <location>
        <begin position="15"/>
        <end position="398"/>
    </location>
</feature>
<dbReference type="InterPro" id="IPR020846">
    <property type="entry name" value="MFS_dom"/>
</dbReference>
<dbReference type="Proteomes" id="UP000245468">
    <property type="component" value="Chromosome"/>
</dbReference>
<keyword evidence="3" id="KW-1003">Cell membrane</keyword>
<dbReference type="Gene3D" id="1.20.1250.20">
    <property type="entry name" value="MFS general substrate transporter like domains"/>
    <property type="match status" value="2"/>
</dbReference>
<keyword evidence="2" id="KW-0813">Transport</keyword>
<accession>A0A2S2DYB9</accession>
<feature type="transmembrane region" description="Helical" evidence="7">
    <location>
        <begin position="147"/>
        <end position="167"/>
    </location>
</feature>
<dbReference type="AlphaFoldDB" id="A0A2S2DYB9"/>
<feature type="transmembrane region" description="Helical" evidence="7">
    <location>
        <begin position="82"/>
        <end position="99"/>
    </location>
</feature>
<dbReference type="InterPro" id="IPR050171">
    <property type="entry name" value="MFS_Transporters"/>
</dbReference>
<feature type="transmembrane region" description="Helical" evidence="7">
    <location>
        <begin position="105"/>
        <end position="126"/>
    </location>
</feature>
<keyword evidence="10" id="KW-1185">Reference proteome</keyword>
<dbReference type="KEGG" id="psez:HME7025_02558"/>
<dbReference type="PANTHER" id="PTHR23517:SF3">
    <property type="entry name" value="INTEGRAL MEMBRANE TRANSPORT PROTEIN"/>
    <property type="match status" value="1"/>
</dbReference>
<dbReference type="SUPFAM" id="SSF103473">
    <property type="entry name" value="MFS general substrate transporter"/>
    <property type="match status" value="1"/>
</dbReference>
<reference evidence="10" key="1">
    <citation type="submission" date="2018-05" db="EMBL/GenBank/DDBJ databases">
        <title>Pseudarcicella sp. HME7025 Genome sequencing and assembly.</title>
        <authorList>
            <person name="Kim H."/>
            <person name="Kang H."/>
            <person name="Joh K."/>
        </authorList>
    </citation>
    <scope>NUCLEOTIDE SEQUENCE [LARGE SCALE GENOMIC DNA]</scope>
    <source>
        <strain evidence="10">HME7025</strain>
    </source>
</reference>
<feature type="transmembrane region" description="Helical" evidence="7">
    <location>
        <begin position="313"/>
        <end position="332"/>
    </location>
</feature>
<evidence type="ECO:0000313" key="9">
    <source>
        <dbReference type="EMBL" id="AWL10398.1"/>
    </source>
</evidence>
<comment type="subcellular location">
    <subcellularLocation>
        <location evidence="1">Cell membrane</location>
        <topology evidence="1">Multi-pass membrane protein</topology>
    </subcellularLocation>
</comment>
<keyword evidence="5 7" id="KW-1133">Transmembrane helix</keyword>
<dbReference type="EMBL" id="CP029346">
    <property type="protein sequence ID" value="AWL10398.1"/>
    <property type="molecule type" value="Genomic_DNA"/>
</dbReference>
<evidence type="ECO:0000256" key="6">
    <source>
        <dbReference type="ARBA" id="ARBA00023136"/>
    </source>
</evidence>
<protein>
    <submittedName>
        <fullName evidence="9">Putative transporter</fullName>
    </submittedName>
</protein>
<feature type="transmembrane region" description="Helical" evidence="7">
    <location>
        <begin position="353"/>
        <end position="369"/>
    </location>
</feature>
<evidence type="ECO:0000256" key="2">
    <source>
        <dbReference type="ARBA" id="ARBA00022448"/>
    </source>
</evidence>
<dbReference type="InterPro" id="IPR011701">
    <property type="entry name" value="MFS"/>
</dbReference>
<evidence type="ECO:0000259" key="8">
    <source>
        <dbReference type="PROSITE" id="PS50850"/>
    </source>
</evidence>
<evidence type="ECO:0000256" key="5">
    <source>
        <dbReference type="ARBA" id="ARBA00022989"/>
    </source>
</evidence>
<dbReference type="OrthoDB" id="9810492at2"/>
<name>A0A2S2DYB9_9BACT</name>
<feature type="transmembrane region" description="Helical" evidence="7">
    <location>
        <begin position="12"/>
        <end position="31"/>
    </location>
</feature>
<feature type="transmembrane region" description="Helical" evidence="7">
    <location>
        <begin position="173"/>
        <end position="191"/>
    </location>
</feature>
<evidence type="ECO:0000256" key="1">
    <source>
        <dbReference type="ARBA" id="ARBA00004651"/>
    </source>
</evidence>
<keyword evidence="4 7" id="KW-0812">Transmembrane</keyword>
<dbReference type="GO" id="GO:0005886">
    <property type="term" value="C:plasma membrane"/>
    <property type="evidence" value="ECO:0007669"/>
    <property type="project" value="UniProtKB-SubCell"/>
</dbReference>
<dbReference type="PROSITE" id="PS50850">
    <property type="entry name" value="MFS"/>
    <property type="match status" value="1"/>
</dbReference>
<proteinExistence type="predicted"/>
<feature type="transmembrane region" description="Helical" evidence="7">
    <location>
        <begin position="375"/>
        <end position="393"/>
    </location>
</feature>